<organism evidence="2 3">
    <name type="scientific">Candidatus Nitrotoga arctica</name>
    <dbReference type="NCBI Taxonomy" id="453162"/>
    <lineage>
        <taxon>Bacteria</taxon>
        <taxon>Pseudomonadati</taxon>
        <taxon>Pseudomonadota</taxon>
        <taxon>Betaproteobacteria</taxon>
        <taxon>Nitrosomonadales</taxon>
        <taxon>Gallionellaceae</taxon>
        <taxon>Candidatus Nitrotoga</taxon>
    </lineage>
</organism>
<protein>
    <recommendedName>
        <fullName evidence="1">Thioesterase domain-containing protein</fullName>
    </recommendedName>
</protein>
<evidence type="ECO:0000313" key="3">
    <source>
        <dbReference type="Proteomes" id="UP000839052"/>
    </source>
</evidence>
<sequence>MRQLQVHGPYRIAGFSSGGIVAFEMAQQLRAAGEEVSCLALLDSFAPGVRLKRNFWKGLYKILTFQDLRGYQERIYYLFLHTLGLRRLRKMKTIGETHRWAHWSYKHSPYPGRIDLFLAAESEKHATDPLLGWSKVAKGDLVVHSLPGTHGLMVTPPCVDVLAEKLQDILDRTSHHKK</sequence>
<keyword evidence="3" id="KW-1185">Reference proteome</keyword>
<dbReference type="InterPro" id="IPR001031">
    <property type="entry name" value="Thioesterase"/>
</dbReference>
<feature type="domain" description="Thioesterase" evidence="1">
    <location>
        <begin position="1"/>
        <end position="168"/>
    </location>
</feature>
<dbReference type="Proteomes" id="UP000839052">
    <property type="component" value="Chromosome"/>
</dbReference>
<dbReference type="EMBL" id="OU912926">
    <property type="protein sequence ID" value="CAG9933602.1"/>
    <property type="molecule type" value="Genomic_DNA"/>
</dbReference>
<dbReference type="Gene3D" id="3.40.50.1820">
    <property type="entry name" value="alpha/beta hydrolase"/>
    <property type="match status" value="1"/>
</dbReference>
<reference evidence="2 3" key="1">
    <citation type="submission" date="2021-10" db="EMBL/GenBank/DDBJ databases">
        <authorList>
            <person name="Koch H."/>
        </authorList>
    </citation>
    <scope>NUCLEOTIDE SEQUENCE [LARGE SCALE GENOMIC DNA]</scope>
    <source>
        <strain evidence="2">6680</strain>
    </source>
</reference>
<evidence type="ECO:0000259" key="1">
    <source>
        <dbReference type="Pfam" id="PF00975"/>
    </source>
</evidence>
<accession>A0ABN8ALD2</accession>
<dbReference type="Pfam" id="PF00975">
    <property type="entry name" value="Thioesterase"/>
    <property type="match status" value="1"/>
</dbReference>
<evidence type="ECO:0000313" key="2">
    <source>
        <dbReference type="EMBL" id="CAG9933602.1"/>
    </source>
</evidence>
<dbReference type="InterPro" id="IPR029058">
    <property type="entry name" value="AB_hydrolase_fold"/>
</dbReference>
<name>A0ABN8ALD2_9PROT</name>
<proteinExistence type="predicted"/>
<gene>
    <name evidence="2" type="ORF">NTG6680_2353</name>
</gene>
<dbReference type="SUPFAM" id="SSF53474">
    <property type="entry name" value="alpha/beta-Hydrolases"/>
    <property type="match status" value="1"/>
</dbReference>